<dbReference type="InterPro" id="IPR000073">
    <property type="entry name" value="AB_hydrolase_1"/>
</dbReference>
<feature type="domain" description="Peptidase S33 tripeptidyl aminopeptidase-like C-terminal" evidence="5">
    <location>
        <begin position="421"/>
        <end position="517"/>
    </location>
</feature>
<dbReference type="Pfam" id="PF00561">
    <property type="entry name" value="Abhydrolase_1"/>
    <property type="match status" value="1"/>
</dbReference>
<protein>
    <submittedName>
        <fullName evidence="6">Alpha/beta-hydrolase</fullName>
    </submittedName>
</protein>
<gene>
    <name evidence="6" type="ORF">LY89DRAFT_767255</name>
</gene>
<dbReference type="GO" id="GO:0016787">
    <property type="term" value="F:hydrolase activity"/>
    <property type="evidence" value="ECO:0007669"/>
    <property type="project" value="UniProtKB-KW"/>
</dbReference>
<dbReference type="Pfam" id="PF08386">
    <property type="entry name" value="Abhydrolase_4"/>
    <property type="match status" value="1"/>
</dbReference>
<evidence type="ECO:0000259" key="5">
    <source>
        <dbReference type="Pfam" id="PF08386"/>
    </source>
</evidence>
<dbReference type="InterPro" id="IPR029058">
    <property type="entry name" value="AB_hydrolase_fold"/>
</dbReference>
<dbReference type="InterPro" id="IPR051601">
    <property type="entry name" value="Serine_prot/Carboxylest_S33"/>
</dbReference>
<comment type="similarity">
    <text evidence="1">Belongs to the peptidase S33 family.</text>
</comment>
<feature type="signal peptide" evidence="3">
    <location>
        <begin position="1"/>
        <end position="19"/>
    </location>
</feature>
<reference evidence="6 7" key="1">
    <citation type="submission" date="2015-10" db="EMBL/GenBank/DDBJ databases">
        <title>Full genome of DAOMC 229536 Phialocephala scopiformis, a fungal endophyte of spruce producing the potent anti-insectan compound rugulosin.</title>
        <authorList>
            <consortium name="DOE Joint Genome Institute"/>
            <person name="Walker A.K."/>
            <person name="Frasz S.L."/>
            <person name="Seifert K.A."/>
            <person name="Miller J.D."/>
            <person name="Mondo S.J."/>
            <person name="Labutti K."/>
            <person name="Lipzen A."/>
            <person name="Dockter R."/>
            <person name="Kennedy M."/>
            <person name="Grigoriev I.V."/>
            <person name="Spatafora J.W."/>
        </authorList>
    </citation>
    <scope>NUCLEOTIDE SEQUENCE [LARGE SCALE GENOMIC DNA]</scope>
    <source>
        <strain evidence="6 7">CBS 120377</strain>
    </source>
</reference>
<evidence type="ECO:0000256" key="3">
    <source>
        <dbReference type="SAM" id="SignalP"/>
    </source>
</evidence>
<dbReference type="PANTHER" id="PTHR43248:SF30">
    <property type="entry name" value="AB HYDROLASE-1 DOMAIN-CONTAINING PROTEIN"/>
    <property type="match status" value="1"/>
</dbReference>
<keyword evidence="3" id="KW-0732">Signal</keyword>
<dbReference type="OrthoDB" id="425534at2759"/>
<feature type="domain" description="AB hydrolase-1" evidence="4">
    <location>
        <begin position="118"/>
        <end position="280"/>
    </location>
</feature>
<sequence length="523" mass="57459">MARSLNILQFLFLATGSLTHSVTVAPNPVTGNTTTSTISWTDCSPDPSIALKCANFSIPLDWSKPWGPQINLGIGMIPAANASQRIGYLMTNPGGPGGADIQANGKGDLGLTVTGQYWRSSQLHQYFDIVGPDPRGVASSSPLECDPDLWTTASQTSLFPEDEESYNELVNAWKAAGESCAEKSGERLNHVDTLSVARDFEAIRIALGDEPMTFLGFSYGTQVGLQYAELFPNDIRAMVLDAVLDHTQEEVYMLETESGGYEDTLDQFFLWCARNSSCAFHNTTDFPTKFDNYITAANQNPIPAPQCSNASFDFYPCASTASGYDILTFLQELLIVNRPDNGLGVPGLADMSLLLQLAFEGNDASFFATANTTSPISSDYPYTAVICQDWHHQSLSWPEFQTEMIFANIISPHTRGQGEFWRLQVRCMNWPAPVVNPAHSIAPTFQNLTLKTPVLLVNAFYDPETAYPFSVNLQRQFGERNAVLLSRNGSGHTSWYSMGDTHFAINNYLIDLKVPQPATILQS</sequence>
<feature type="chain" id="PRO_5007287840" evidence="3">
    <location>
        <begin position="20"/>
        <end position="523"/>
    </location>
</feature>
<dbReference type="EMBL" id="KQ947442">
    <property type="protein sequence ID" value="KUJ06939.1"/>
    <property type="molecule type" value="Genomic_DNA"/>
</dbReference>
<evidence type="ECO:0000313" key="7">
    <source>
        <dbReference type="Proteomes" id="UP000070700"/>
    </source>
</evidence>
<dbReference type="GeneID" id="28831477"/>
<keyword evidence="2 6" id="KW-0378">Hydrolase</keyword>
<evidence type="ECO:0000313" key="6">
    <source>
        <dbReference type="EMBL" id="KUJ06939.1"/>
    </source>
</evidence>
<evidence type="ECO:0000256" key="2">
    <source>
        <dbReference type="ARBA" id="ARBA00022801"/>
    </source>
</evidence>
<dbReference type="PANTHER" id="PTHR43248">
    <property type="entry name" value="2-SUCCINYL-6-HYDROXY-2,4-CYCLOHEXADIENE-1-CARBOXYLATE SYNTHASE"/>
    <property type="match status" value="1"/>
</dbReference>
<dbReference type="AlphaFoldDB" id="A0A132B4K6"/>
<evidence type="ECO:0000256" key="1">
    <source>
        <dbReference type="ARBA" id="ARBA00010088"/>
    </source>
</evidence>
<dbReference type="SUPFAM" id="SSF53474">
    <property type="entry name" value="alpha/beta-Hydrolases"/>
    <property type="match status" value="1"/>
</dbReference>
<dbReference type="KEGG" id="psco:LY89DRAFT_767255"/>
<proteinExistence type="inferred from homology"/>
<name>A0A132B4K6_MOLSC</name>
<accession>A0A132B4K6</accession>
<dbReference type="InterPro" id="IPR013595">
    <property type="entry name" value="Pept_S33_TAP-like_C"/>
</dbReference>
<keyword evidence="7" id="KW-1185">Reference proteome</keyword>
<evidence type="ECO:0000259" key="4">
    <source>
        <dbReference type="Pfam" id="PF00561"/>
    </source>
</evidence>
<dbReference type="Gene3D" id="3.40.50.1820">
    <property type="entry name" value="alpha/beta hydrolase"/>
    <property type="match status" value="1"/>
</dbReference>
<dbReference type="InParanoid" id="A0A132B4K6"/>
<organism evidence="6 7">
    <name type="scientific">Mollisia scopiformis</name>
    <name type="common">Conifer needle endophyte fungus</name>
    <name type="synonym">Phialocephala scopiformis</name>
    <dbReference type="NCBI Taxonomy" id="149040"/>
    <lineage>
        <taxon>Eukaryota</taxon>
        <taxon>Fungi</taxon>
        <taxon>Dikarya</taxon>
        <taxon>Ascomycota</taxon>
        <taxon>Pezizomycotina</taxon>
        <taxon>Leotiomycetes</taxon>
        <taxon>Helotiales</taxon>
        <taxon>Mollisiaceae</taxon>
        <taxon>Mollisia</taxon>
    </lineage>
</organism>
<dbReference type="RefSeq" id="XP_018061294.1">
    <property type="nucleotide sequence ID" value="XM_018221751.1"/>
</dbReference>
<dbReference type="Proteomes" id="UP000070700">
    <property type="component" value="Unassembled WGS sequence"/>
</dbReference>